<feature type="transmembrane region" description="Helical" evidence="1">
    <location>
        <begin position="69"/>
        <end position="90"/>
    </location>
</feature>
<feature type="transmembrane region" description="Helical" evidence="1">
    <location>
        <begin position="133"/>
        <end position="150"/>
    </location>
</feature>
<dbReference type="InterPro" id="IPR019251">
    <property type="entry name" value="DUF2231_TM"/>
</dbReference>
<sequence>MTRKPSRRFVDPVQKFDAFNDTESTVAIAGHPLHAMMVAFPITLAFCTFAADGLYWWTGDAFWPRVAIWSAGVGFFIGVLAGIVGTVELLAVRGIRVRSASWTHFILAVMLLSLLGANWVIRHDNAEAIVLPWGMLVSAICAGMTAITGWHGGKLVFDYQIGTKDGHRDPP</sequence>
<organism evidence="3 4">
    <name type="scientific">Pseudotabrizicola sediminis</name>
    <dbReference type="NCBI Taxonomy" id="2486418"/>
    <lineage>
        <taxon>Bacteria</taxon>
        <taxon>Pseudomonadati</taxon>
        <taxon>Pseudomonadota</taxon>
        <taxon>Alphaproteobacteria</taxon>
        <taxon>Rhodobacterales</taxon>
        <taxon>Paracoccaceae</taxon>
        <taxon>Pseudotabrizicola</taxon>
    </lineage>
</organism>
<accession>A0ABY2KMW7</accession>
<dbReference type="Pfam" id="PF09990">
    <property type="entry name" value="DUF2231"/>
    <property type="match status" value="1"/>
</dbReference>
<comment type="caution">
    <text evidence="3">The sequence shown here is derived from an EMBL/GenBank/DDBJ whole genome shotgun (WGS) entry which is preliminary data.</text>
</comment>
<keyword evidence="1" id="KW-0812">Transmembrane</keyword>
<feature type="domain" description="DUF2231" evidence="2">
    <location>
        <begin position="30"/>
        <end position="164"/>
    </location>
</feature>
<reference evidence="3 4" key="1">
    <citation type="submission" date="2018-11" db="EMBL/GenBank/DDBJ databases">
        <title>Tabrizicola sp. isolated from sediment of alpine lake.</title>
        <authorList>
            <person name="Liu Z."/>
        </authorList>
    </citation>
    <scope>NUCLEOTIDE SEQUENCE [LARGE SCALE GENOMIC DNA]</scope>
    <source>
        <strain evidence="3 4">DRYC-M-16</strain>
    </source>
</reference>
<evidence type="ECO:0000313" key="3">
    <source>
        <dbReference type="EMBL" id="TGD43944.1"/>
    </source>
</evidence>
<dbReference type="Proteomes" id="UP000297741">
    <property type="component" value="Unassembled WGS sequence"/>
</dbReference>
<keyword evidence="1" id="KW-0472">Membrane</keyword>
<protein>
    <submittedName>
        <fullName evidence="3">DUF2231 domain-containing protein</fullName>
    </submittedName>
</protein>
<feature type="transmembrane region" description="Helical" evidence="1">
    <location>
        <begin position="38"/>
        <end position="57"/>
    </location>
</feature>
<evidence type="ECO:0000259" key="2">
    <source>
        <dbReference type="Pfam" id="PF09990"/>
    </source>
</evidence>
<gene>
    <name evidence="3" type="ORF">EEB11_08240</name>
</gene>
<keyword evidence="4" id="KW-1185">Reference proteome</keyword>
<name>A0ABY2KMW7_9RHOB</name>
<dbReference type="EMBL" id="RPEM01000004">
    <property type="protein sequence ID" value="TGD43944.1"/>
    <property type="molecule type" value="Genomic_DNA"/>
</dbReference>
<evidence type="ECO:0000256" key="1">
    <source>
        <dbReference type="SAM" id="Phobius"/>
    </source>
</evidence>
<feature type="transmembrane region" description="Helical" evidence="1">
    <location>
        <begin position="102"/>
        <end position="121"/>
    </location>
</feature>
<keyword evidence="1" id="KW-1133">Transmembrane helix</keyword>
<evidence type="ECO:0000313" key="4">
    <source>
        <dbReference type="Proteomes" id="UP000297741"/>
    </source>
</evidence>
<proteinExistence type="predicted"/>
<dbReference type="RefSeq" id="WP_135430107.1">
    <property type="nucleotide sequence ID" value="NZ_RPEM01000004.1"/>
</dbReference>